<evidence type="ECO:0000256" key="2">
    <source>
        <dbReference type="ARBA" id="ARBA00022703"/>
    </source>
</evidence>
<dbReference type="GO" id="GO:0015267">
    <property type="term" value="F:channel activity"/>
    <property type="evidence" value="ECO:0007669"/>
    <property type="project" value="TreeGrafter"/>
</dbReference>
<accession>A0A8C3HFS0</accession>
<keyword evidence="2" id="KW-0053">Apoptosis</keyword>
<dbReference type="InterPro" id="IPR046371">
    <property type="entry name" value="Bcl-2_BH1-3"/>
</dbReference>
<dbReference type="GO" id="GO:0097192">
    <property type="term" value="P:extrinsic apoptotic signaling pathway in absence of ligand"/>
    <property type="evidence" value="ECO:0007669"/>
    <property type="project" value="TreeGrafter"/>
</dbReference>
<evidence type="ECO:0000313" key="5">
    <source>
        <dbReference type="Ensembl" id="ENSCPBP00000017408.1"/>
    </source>
</evidence>
<dbReference type="GO" id="GO:0008053">
    <property type="term" value="P:mitochondrial fusion"/>
    <property type="evidence" value="ECO:0007669"/>
    <property type="project" value="TreeGrafter"/>
</dbReference>
<organism evidence="5 6">
    <name type="scientific">Chrysemys picta bellii</name>
    <name type="common">Western painted turtle</name>
    <name type="synonym">Emys bellii</name>
    <dbReference type="NCBI Taxonomy" id="8478"/>
    <lineage>
        <taxon>Eukaryota</taxon>
        <taxon>Metazoa</taxon>
        <taxon>Chordata</taxon>
        <taxon>Craniata</taxon>
        <taxon>Vertebrata</taxon>
        <taxon>Euteleostomi</taxon>
        <taxon>Archelosauria</taxon>
        <taxon>Testudinata</taxon>
        <taxon>Testudines</taxon>
        <taxon>Cryptodira</taxon>
        <taxon>Durocryptodira</taxon>
        <taxon>Testudinoidea</taxon>
        <taxon>Emydidae</taxon>
        <taxon>Chrysemys</taxon>
    </lineage>
</organism>
<dbReference type="AlphaFoldDB" id="A0A8C3HFS0"/>
<evidence type="ECO:0000256" key="3">
    <source>
        <dbReference type="SAM" id="MobiDB-lite"/>
    </source>
</evidence>
<dbReference type="GO" id="GO:0005741">
    <property type="term" value="C:mitochondrial outer membrane"/>
    <property type="evidence" value="ECO:0007669"/>
    <property type="project" value="TreeGrafter"/>
</dbReference>
<dbReference type="PANTHER" id="PTHR11256">
    <property type="entry name" value="BCL-2 RELATED"/>
    <property type="match status" value="1"/>
</dbReference>
<dbReference type="Proteomes" id="UP000694380">
    <property type="component" value="Unplaced"/>
</dbReference>
<dbReference type="GeneTree" id="ENSGT00960000188719"/>
<proteinExistence type="inferred from homology"/>
<dbReference type="InterPro" id="IPR002475">
    <property type="entry name" value="Bcl2-like"/>
</dbReference>
<dbReference type="PANTHER" id="PTHR11256:SF56">
    <property type="entry name" value="BCL-2 BCL-2 HOMOLOGY REGION 1-3 DOMAIN-CONTAINING PROTEIN"/>
    <property type="match status" value="1"/>
</dbReference>
<dbReference type="InterPro" id="IPR026298">
    <property type="entry name" value="Bcl-2_fam"/>
</dbReference>
<feature type="domain" description="Bcl-2 Bcl-2 homology region 1-3" evidence="4">
    <location>
        <begin position="79"/>
        <end position="171"/>
    </location>
</feature>
<dbReference type="CDD" id="cd06845">
    <property type="entry name" value="Bcl-2_like"/>
    <property type="match status" value="1"/>
</dbReference>
<dbReference type="Gene3D" id="1.10.437.10">
    <property type="entry name" value="Blc2-like"/>
    <property type="match status" value="1"/>
</dbReference>
<evidence type="ECO:0000259" key="4">
    <source>
        <dbReference type="SMART" id="SM00337"/>
    </source>
</evidence>
<dbReference type="PRINTS" id="PR01862">
    <property type="entry name" value="BCL2FAMILY"/>
</dbReference>
<dbReference type="GO" id="GO:0051400">
    <property type="term" value="F:BH domain binding"/>
    <property type="evidence" value="ECO:0007669"/>
    <property type="project" value="TreeGrafter"/>
</dbReference>
<dbReference type="Pfam" id="PF00452">
    <property type="entry name" value="Bcl-2"/>
    <property type="match status" value="1"/>
</dbReference>
<dbReference type="GO" id="GO:0008630">
    <property type="term" value="P:intrinsic apoptotic signaling pathway in response to DNA damage"/>
    <property type="evidence" value="ECO:0007669"/>
    <property type="project" value="TreeGrafter"/>
</dbReference>
<reference evidence="5" key="2">
    <citation type="submission" date="2025-09" db="UniProtKB">
        <authorList>
            <consortium name="Ensembl"/>
        </authorList>
    </citation>
    <scope>IDENTIFICATION</scope>
</reference>
<feature type="region of interest" description="Disordered" evidence="3">
    <location>
        <begin position="44"/>
        <end position="71"/>
    </location>
</feature>
<sequence>METHQAGGLPFAPARPSPTGAESISCIKQIGASLLRGFVRSLLQQQGPGSPPARSVTMEELGGQDTPDGPRVASLRETLHRIWESMSQNPEIDSLVQCMAGQPPLPALAAVSEEVFCDGINWGRVVVFFYFTYRVIAQALGGSDCLRSLVDWALNFLWERVAPWIQRQGGWVSAETPPHILPGTPPPPQR</sequence>
<protein>
    <recommendedName>
        <fullName evidence="4">Bcl-2 Bcl-2 homology region 1-3 domain-containing protein</fullName>
    </recommendedName>
</protein>
<dbReference type="Ensembl" id="ENSCPBT00000020578.1">
    <property type="protein sequence ID" value="ENSCPBP00000017408.1"/>
    <property type="gene ID" value="ENSCPBG00000012755.1"/>
</dbReference>
<evidence type="ECO:0000256" key="1">
    <source>
        <dbReference type="ARBA" id="ARBA00009458"/>
    </source>
</evidence>
<name>A0A8C3HFS0_CHRPI</name>
<dbReference type="OMA" id="DAAQMYS"/>
<keyword evidence="6" id="KW-1185">Reference proteome</keyword>
<feature type="region of interest" description="Disordered" evidence="3">
    <location>
        <begin position="1"/>
        <end position="20"/>
    </location>
</feature>
<reference evidence="5" key="1">
    <citation type="submission" date="2025-08" db="UniProtKB">
        <authorList>
            <consortium name="Ensembl"/>
        </authorList>
    </citation>
    <scope>IDENTIFICATION</scope>
</reference>
<dbReference type="GO" id="GO:0042981">
    <property type="term" value="P:regulation of apoptotic process"/>
    <property type="evidence" value="ECO:0007669"/>
    <property type="project" value="InterPro"/>
</dbReference>
<dbReference type="SUPFAM" id="SSF56854">
    <property type="entry name" value="Bcl-2 inhibitors of programmed cell death"/>
    <property type="match status" value="1"/>
</dbReference>
<dbReference type="GO" id="GO:0001836">
    <property type="term" value="P:release of cytochrome c from mitochondria"/>
    <property type="evidence" value="ECO:0007669"/>
    <property type="project" value="TreeGrafter"/>
</dbReference>
<evidence type="ECO:0000313" key="6">
    <source>
        <dbReference type="Proteomes" id="UP000694380"/>
    </source>
</evidence>
<comment type="similarity">
    <text evidence="1">Belongs to the Bcl-2 family.</text>
</comment>
<dbReference type="InterPro" id="IPR036834">
    <property type="entry name" value="Bcl-2-like_sf"/>
</dbReference>
<dbReference type="SMART" id="SM00337">
    <property type="entry name" value="BCL"/>
    <property type="match status" value="1"/>
</dbReference>
<dbReference type="PROSITE" id="PS50062">
    <property type="entry name" value="BCL2_FAMILY"/>
    <property type="match status" value="1"/>
</dbReference>